<dbReference type="Proteomes" id="UP000075260">
    <property type="component" value="Unassembled WGS sequence"/>
</dbReference>
<evidence type="ECO:0000313" key="8">
    <source>
        <dbReference type="EMBL" id="KYF61751.1"/>
    </source>
</evidence>
<dbReference type="AlphaFoldDB" id="A0A150Q156"/>
<dbReference type="Pfam" id="PF04002">
    <property type="entry name" value="RadC"/>
    <property type="match status" value="1"/>
</dbReference>
<dbReference type="PROSITE" id="PS01302">
    <property type="entry name" value="UPF0758"/>
    <property type="match status" value="1"/>
</dbReference>
<organism evidence="8 9">
    <name type="scientific">Sorangium cellulosum</name>
    <name type="common">Polyangium cellulosum</name>
    <dbReference type="NCBI Taxonomy" id="56"/>
    <lineage>
        <taxon>Bacteria</taxon>
        <taxon>Pseudomonadati</taxon>
        <taxon>Myxococcota</taxon>
        <taxon>Polyangia</taxon>
        <taxon>Polyangiales</taxon>
        <taxon>Polyangiaceae</taxon>
        <taxon>Sorangium</taxon>
    </lineage>
</organism>
<dbReference type="InterPro" id="IPR046778">
    <property type="entry name" value="UPF0758_N"/>
</dbReference>
<dbReference type="InterPro" id="IPR037518">
    <property type="entry name" value="MPN"/>
</dbReference>
<keyword evidence="1" id="KW-0645">Protease</keyword>
<evidence type="ECO:0000256" key="2">
    <source>
        <dbReference type="ARBA" id="ARBA00022723"/>
    </source>
</evidence>
<dbReference type="PANTHER" id="PTHR30471">
    <property type="entry name" value="DNA REPAIR PROTEIN RADC"/>
    <property type="match status" value="1"/>
</dbReference>
<dbReference type="OrthoDB" id="9804482at2"/>
<protein>
    <submittedName>
        <fullName evidence="8">DNA repair protein</fullName>
    </submittedName>
</protein>
<dbReference type="PROSITE" id="PS50249">
    <property type="entry name" value="MPN"/>
    <property type="match status" value="1"/>
</dbReference>
<dbReference type="Pfam" id="PF20582">
    <property type="entry name" value="UPF0758_N"/>
    <property type="match status" value="1"/>
</dbReference>
<dbReference type="NCBIfam" id="TIGR00608">
    <property type="entry name" value="radc"/>
    <property type="match status" value="1"/>
</dbReference>
<name>A0A150Q156_SORCE</name>
<dbReference type="GO" id="GO:0046872">
    <property type="term" value="F:metal ion binding"/>
    <property type="evidence" value="ECO:0007669"/>
    <property type="project" value="UniProtKB-KW"/>
</dbReference>
<dbReference type="InterPro" id="IPR001405">
    <property type="entry name" value="UPF0758"/>
</dbReference>
<reference evidence="8 9" key="1">
    <citation type="submission" date="2014-02" db="EMBL/GenBank/DDBJ databases">
        <title>The small core and large imbalanced accessory genome model reveals a collaborative survival strategy of Sorangium cellulosum strains in nature.</title>
        <authorList>
            <person name="Han K."/>
            <person name="Peng R."/>
            <person name="Blom J."/>
            <person name="Li Y.-Z."/>
        </authorList>
    </citation>
    <scope>NUCLEOTIDE SEQUENCE [LARGE SCALE GENOMIC DNA]</scope>
    <source>
        <strain evidence="8 9">So0008-312</strain>
    </source>
</reference>
<evidence type="ECO:0000259" key="7">
    <source>
        <dbReference type="PROSITE" id="PS50249"/>
    </source>
</evidence>
<dbReference type="InterPro" id="IPR020891">
    <property type="entry name" value="UPF0758_CS"/>
</dbReference>
<dbReference type="PANTHER" id="PTHR30471:SF3">
    <property type="entry name" value="UPF0758 PROTEIN YEES-RELATED"/>
    <property type="match status" value="1"/>
</dbReference>
<keyword evidence="4" id="KW-0862">Zinc</keyword>
<keyword evidence="3" id="KW-0378">Hydrolase</keyword>
<dbReference type="GO" id="GO:0006508">
    <property type="term" value="P:proteolysis"/>
    <property type="evidence" value="ECO:0007669"/>
    <property type="project" value="UniProtKB-KW"/>
</dbReference>
<dbReference type="GO" id="GO:0008237">
    <property type="term" value="F:metallopeptidase activity"/>
    <property type="evidence" value="ECO:0007669"/>
    <property type="project" value="UniProtKB-KW"/>
</dbReference>
<keyword evidence="5" id="KW-0482">Metalloprotease</keyword>
<dbReference type="Gene3D" id="3.40.140.10">
    <property type="entry name" value="Cytidine Deaminase, domain 2"/>
    <property type="match status" value="1"/>
</dbReference>
<dbReference type="EMBL" id="JEMA01001155">
    <property type="protein sequence ID" value="KYF61751.1"/>
    <property type="molecule type" value="Genomic_DNA"/>
</dbReference>
<evidence type="ECO:0000313" key="9">
    <source>
        <dbReference type="Proteomes" id="UP000075260"/>
    </source>
</evidence>
<comment type="caution">
    <text evidence="8">The sequence shown here is derived from an EMBL/GenBank/DDBJ whole genome shotgun (WGS) entry which is preliminary data.</text>
</comment>
<feature type="domain" description="MPN" evidence="7">
    <location>
        <begin position="121"/>
        <end position="244"/>
    </location>
</feature>
<keyword evidence="2" id="KW-0479">Metal-binding</keyword>
<evidence type="ECO:0000256" key="5">
    <source>
        <dbReference type="ARBA" id="ARBA00023049"/>
    </source>
</evidence>
<evidence type="ECO:0000256" key="3">
    <source>
        <dbReference type="ARBA" id="ARBA00022801"/>
    </source>
</evidence>
<evidence type="ECO:0000256" key="6">
    <source>
        <dbReference type="RuleBase" id="RU003797"/>
    </source>
</evidence>
<evidence type="ECO:0000256" key="4">
    <source>
        <dbReference type="ARBA" id="ARBA00022833"/>
    </source>
</evidence>
<evidence type="ECO:0000256" key="1">
    <source>
        <dbReference type="ARBA" id="ARBA00022670"/>
    </source>
</evidence>
<dbReference type="SUPFAM" id="SSF47781">
    <property type="entry name" value="RuvA domain 2-like"/>
    <property type="match status" value="1"/>
</dbReference>
<dbReference type="RefSeq" id="WP_061612937.1">
    <property type="nucleotide sequence ID" value="NZ_JEMA01001155.1"/>
</dbReference>
<dbReference type="InterPro" id="IPR010994">
    <property type="entry name" value="RuvA_2-like"/>
</dbReference>
<proteinExistence type="inferred from homology"/>
<gene>
    <name evidence="8" type="ORF">BE15_20030</name>
</gene>
<dbReference type="InterPro" id="IPR025657">
    <property type="entry name" value="RadC_JAB"/>
</dbReference>
<comment type="similarity">
    <text evidence="6">Belongs to the UPF0758 family.</text>
</comment>
<accession>A0A150Q156</accession>
<sequence>MSLWKSAALPSSHLLDPYADDPSALPGFAGPRERALEEGIWSLGDADLLAIVLGTGLVGTPVTLVSAALLARFSGLEGLSRLGPHALAQHPGLGLAKALRITASLELGRRAFERAVRPRPPVRTSASIAAWCAAHLGPLEHEQMWVISLDGRNGMRGARRVSQGGLHGCSVTAKDILRAALADAASALVLVHNHPSGDSAPSPEDVLMTNSVAAAGAVIGVPLLDHVILAPDGHYSSLHDLGMIEAGDAPPDAVERPPP</sequence>